<dbReference type="Proteomes" id="UP000257109">
    <property type="component" value="Unassembled WGS sequence"/>
</dbReference>
<dbReference type="EMBL" id="QJKJ01004474">
    <property type="protein sequence ID" value="RDX94013.1"/>
    <property type="molecule type" value="Genomic_DNA"/>
</dbReference>
<accession>A0A371GU94</accession>
<dbReference type="PANTHER" id="PTHR35046:SF26">
    <property type="entry name" value="RNA-DIRECTED DNA POLYMERASE"/>
    <property type="match status" value="1"/>
</dbReference>
<evidence type="ECO:0000313" key="1">
    <source>
        <dbReference type="EMBL" id="RDX94013.1"/>
    </source>
</evidence>
<keyword evidence="2" id="KW-1185">Reference proteome</keyword>
<evidence type="ECO:0000313" key="2">
    <source>
        <dbReference type="Proteomes" id="UP000257109"/>
    </source>
</evidence>
<dbReference type="AlphaFoldDB" id="A0A371GU94"/>
<dbReference type="PANTHER" id="PTHR35046">
    <property type="entry name" value="ZINC KNUCKLE (CCHC-TYPE) FAMILY PROTEIN"/>
    <property type="match status" value="1"/>
</dbReference>
<organism evidence="1 2">
    <name type="scientific">Mucuna pruriens</name>
    <name type="common">Velvet bean</name>
    <name type="synonym">Dolichos pruriens</name>
    <dbReference type="NCBI Taxonomy" id="157652"/>
    <lineage>
        <taxon>Eukaryota</taxon>
        <taxon>Viridiplantae</taxon>
        <taxon>Streptophyta</taxon>
        <taxon>Embryophyta</taxon>
        <taxon>Tracheophyta</taxon>
        <taxon>Spermatophyta</taxon>
        <taxon>Magnoliopsida</taxon>
        <taxon>eudicotyledons</taxon>
        <taxon>Gunneridae</taxon>
        <taxon>Pentapetalae</taxon>
        <taxon>rosids</taxon>
        <taxon>fabids</taxon>
        <taxon>Fabales</taxon>
        <taxon>Fabaceae</taxon>
        <taxon>Papilionoideae</taxon>
        <taxon>50 kb inversion clade</taxon>
        <taxon>NPAAA clade</taxon>
        <taxon>indigoferoid/millettioid clade</taxon>
        <taxon>Phaseoleae</taxon>
        <taxon>Mucuna</taxon>
    </lineage>
</organism>
<protein>
    <submittedName>
        <fullName evidence="1">Uncharacterized protein</fullName>
    </submittedName>
</protein>
<sequence length="117" mass="13344">MEVVELVNGDILVTRHALSIQPKEDGDMEQREHNFHTRCYINDKICRMIIDSGSCTNVASTIINEVLCDVVLMEAGYILLGRPWPLDHNVTHNGELKITFTPLPPNKVCEEQIKMRK</sequence>
<reference evidence="1" key="1">
    <citation type="submission" date="2018-05" db="EMBL/GenBank/DDBJ databases">
        <title>Draft genome of Mucuna pruriens seed.</title>
        <authorList>
            <person name="Nnadi N.E."/>
            <person name="Vos R."/>
            <person name="Hasami M.H."/>
            <person name="Devisetty U.K."/>
            <person name="Aguiy J.C."/>
        </authorList>
    </citation>
    <scope>NUCLEOTIDE SEQUENCE [LARGE SCALE GENOMIC DNA]</scope>
    <source>
        <strain evidence="1">JCA_2017</strain>
    </source>
</reference>
<feature type="non-terminal residue" evidence="1">
    <location>
        <position position="1"/>
    </location>
</feature>
<dbReference type="OrthoDB" id="1747743at2759"/>
<name>A0A371GU94_MUCPR</name>
<gene>
    <name evidence="1" type="ORF">CR513_23655</name>
</gene>
<comment type="caution">
    <text evidence="1">The sequence shown here is derived from an EMBL/GenBank/DDBJ whole genome shotgun (WGS) entry which is preliminary data.</text>
</comment>
<proteinExistence type="predicted"/>